<dbReference type="Pfam" id="PF00892">
    <property type="entry name" value="EamA"/>
    <property type="match status" value="1"/>
</dbReference>
<feature type="transmembrane region" description="Helical" evidence="1">
    <location>
        <begin position="278"/>
        <end position="300"/>
    </location>
</feature>
<feature type="transmembrane region" description="Helical" evidence="1">
    <location>
        <begin position="140"/>
        <end position="163"/>
    </location>
</feature>
<feature type="transmembrane region" description="Helical" evidence="1">
    <location>
        <begin position="169"/>
        <end position="189"/>
    </location>
</feature>
<evidence type="ECO:0000256" key="1">
    <source>
        <dbReference type="SAM" id="Phobius"/>
    </source>
</evidence>
<evidence type="ECO:0000313" key="3">
    <source>
        <dbReference type="EMBL" id="SHJ54262.1"/>
    </source>
</evidence>
<keyword evidence="1" id="KW-0812">Transmembrane</keyword>
<evidence type="ECO:0000259" key="2">
    <source>
        <dbReference type="Pfam" id="PF00892"/>
    </source>
</evidence>
<dbReference type="PANTHER" id="PTHR22911">
    <property type="entry name" value="ACYL-MALONYL CONDENSING ENZYME-RELATED"/>
    <property type="match status" value="1"/>
</dbReference>
<sequence>MQIPSKTGRARPVFFVGAKAGVPRREGRPPHGSKVDGPGVRFSPTSLVCKYSCRAAGHRAALDSVALRAPQAGMSQHPLYGLALALAAALLIAPDTLFMRLSGMNGVQMMAWRGLLTGLAMGCAWILLSRDRAGDLRALVTPLGGLAVLCQAVNALFFVLGIAMAPVAVVLFAVATVPIWSAILGAVFLGDSVGRATAMTCAVVLSGIGLSVFAGGEGDGSGSAVLGAACGLAVSVSLAGSFTVYRADRSLPILLTIGLGATLSGCVGWLLAEDLAAAPLRMAAIAFTGLVILPVSFFLLSLASRYTEAANVSLFLLLETVLGPLLVWAVIGEPVPPLSLLGGAVVVAALAVYLNHRRRKARGSSA</sequence>
<dbReference type="EMBL" id="FQZA01000011">
    <property type="protein sequence ID" value="SHJ54262.1"/>
    <property type="molecule type" value="Genomic_DNA"/>
</dbReference>
<feature type="transmembrane region" description="Helical" evidence="1">
    <location>
        <begin position="222"/>
        <end position="244"/>
    </location>
</feature>
<keyword evidence="1" id="KW-1133">Transmembrane helix</keyword>
<feature type="transmembrane region" description="Helical" evidence="1">
    <location>
        <begin position="337"/>
        <end position="354"/>
    </location>
</feature>
<feature type="transmembrane region" description="Helical" evidence="1">
    <location>
        <begin position="196"/>
        <end position="216"/>
    </location>
</feature>
<dbReference type="AlphaFoldDB" id="A0A1M6K5M1"/>
<keyword evidence="4" id="KW-1185">Reference proteome</keyword>
<feature type="transmembrane region" description="Helical" evidence="1">
    <location>
        <begin position="110"/>
        <end position="128"/>
    </location>
</feature>
<organism evidence="3 4">
    <name type="scientific">Palleronia salina</name>
    <dbReference type="NCBI Taxonomy" id="313368"/>
    <lineage>
        <taxon>Bacteria</taxon>
        <taxon>Pseudomonadati</taxon>
        <taxon>Pseudomonadota</taxon>
        <taxon>Alphaproteobacteria</taxon>
        <taxon>Rhodobacterales</taxon>
        <taxon>Roseobacteraceae</taxon>
        <taxon>Palleronia</taxon>
    </lineage>
</organism>
<dbReference type="GO" id="GO:0016020">
    <property type="term" value="C:membrane"/>
    <property type="evidence" value="ECO:0007669"/>
    <property type="project" value="InterPro"/>
</dbReference>
<feature type="transmembrane region" description="Helical" evidence="1">
    <location>
        <begin position="312"/>
        <end position="331"/>
    </location>
</feature>
<reference evidence="3 4" key="1">
    <citation type="submission" date="2016-11" db="EMBL/GenBank/DDBJ databases">
        <authorList>
            <person name="Jaros S."/>
            <person name="Januszkiewicz K."/>
            <person name="Wedrychowicz H."/>
        </authorList>
    </citation>
    <scope>NUCLEOTIDE SEQUENCE [LARGE SCALE GENOMIC DNA]</scope>
    <source>
        <strain evidence="3 4">DSM 26892</strain>
    </source>
</reference>
<dbReference type="InterPro" id="IPR037185">
    <property type="entry name" value="EmrE-like"/>
</dbReference>
<name>A0A1M6K5M1_9RHOB</name>
<evidence type="ECO:0000313" key="4">
    <source>
        <dbReference type="Proteomes" id="UP000184040"/>
    </source>
</evidence>
<feature type="transmembrane region" description="Helical" evidence="1">
    <location>
        <begin position="79"/>
        <end position="98"/>
    </location>
</feature>
<dbReference type="PANTHER" id="PTHR22911:SF137">
    <property type="entry name" value="SOLUTE CARRIER FAMILY 35 MEMBER G2-RELATED"/>
    <property type="match status" value="1"/>
</dbReference>
<protein>
    <submittedName>
        <fullName evidence="3">Permease of the drug/metabolite transporter (DMT) superfamily</fullName>
    </submittedName>
</protein>
<dbReference type="Proteomes" id="UP000184040">
    <property type="component" value="Unassembled WGS sequence"/>
</dbReference>
<proteinExistence type="predicted"/>
<feature type="transmembrane region" description="Helical" evidence="1">
    <location>
        <begin position="251"/>
        <end position="272"/>
    </location>
</feature>
<dbReference type="InterPro" id="IPR000620">
    <property type="entry name" value="EamA_dom"/>
</dbReference>
<dbReference type="STRING" id="313368.SAMN04488012_11142"/>
<feature type="domain" description="EamA" evidence="2">
    <location>
        <begin position="80"/>
        <end position="212"/>
    </location>
</feature>
<gene>
    <name evidence="3" type="ORF">SAMN04488012_11142</name>
</gene>
<accession>A0A1M6K5M1</accession>
<keyword evidence="1" id="KW-0472">Membrane</keyword>
<dbReference type="SUPFAM" id="SSF103481">
    <property type="entry name" value="Multidrug resistance efflux transporter EmrE"/>
    <property type="match status" value="2"/>
</dbReference>